<name>A0A9W8NMG3_9PEZI</name>
<evidence type="ECO:0000313" key="3">
    <source>
        <dbReference type="Proteomes" id="UP001148614"/>
    </source>
</evidence>
<proteinExistence type="predicted"/>
<dbReference type="Proteomes" id="UP001148614">
    <property type="component" value="Unassembled WGS sequence"/>
</dbReference>
<sequence>MSARVCAATDLDLTSTAASIAAPSFSTAERPDRTDDTNVSNGFDPIDGEPKEQPTNFMWAVDRAEIT</sequence>
<dbReference type="EMBL" id="JANPWZ010000104">
    <property type="protein sequence ID" value="KAJ3579351.1"/>
    <property type="molecule type" value="Genomic_DNA"/>
</dbReference>
<accession>A0A9W8NMG3</accession>
<reference evidence="2" key="1">
    <citation type="submission" date="2022-07" db="EMBL/GenBank/DDBJ databases">
        <title>Genome Sequence of Xylaria arbuscula.</title>
        <authorList>
            <person name="Buettner E."/>
        </authorList>
    </citation>
    <scope>NUCLEOTIDE SEQUENCE</scope>
    <source>
        <strain evidence="2">VT107</strain>
    </source>
</reference>
<gene>
    <name evidence="2" type="ORF">NPX13_g1208</name>
</gene>
<evidence type="ECO:0000313" key="2">
    <source>
        <dbReference type="EMBL" id="KAJ3579351.1"/>
    </source>
</evidence>
<keyword evidence="3" id="KW-1185">Reference proteome</keyword>
<feature type="region of interest" description="Disordered" evidence="1">
    <location>
        <begin position="24"/>
        <end position="55"/>
    </location>
</feature>
<dbReference type="AlphaFoldDB" id="A0A9W8NMG3"/>
<evidence type="ECO:0000256" key="1">
    <source>
        <dbReference type="SAM" id="MobiDB-lite"/>
    </source>
</evidence>
<comment type="caution">
    <text evidence="2">The sequence shown here is derived from an EMBL/GenBank/DDBJ whole genome shotgun (WGS) entry which is preliminary data.</text>
</comment>
<protein>
    <submittedName>
        <fullName evidence="2">Uncharacterized protein</fullName>
    </submittedName>
</protein>
<organism evidence="2 3">
    <name type="scientific">Xylaria arbuscula</name>
    <dbReference type="NCBI Taxonomy" id="114810"/>
    <lineage>
        <taxon>Eukaryota</taxon>
        <taxon>Fungi</taxon>
        <taxon>Dikarya</taxon>
        <taxon>Ascomycota</taxon>
        <taxon>Pezizomycotina</taxon>
        <taxon>Sordariomycetes</taxon>
        <taxon>Xylariomycetidae</taxon>
        <taxon>Xylariales</taxon>
        <taxon>Xylariaceae</taxon>
        <taxon>Xylaria</taxon>
    </lineage>
</organism>